<dbReference type="AlphaFoldDB" id="Q11B78"/>
<feature type="transmembrane region" description="Helical" evidence="1">
    <location>
        <begin position="73"/>
        <end position="92"/>
    </location>
</feature>
<sequence precursor="true">MRLIFRILALFALAIAVVMAVIDATRTIAADAWTFTPLVESWQTTFPDALLSVQRFIQARTVSYLWDPVMTSILSLPGWLVFSALAFILYAIGYRRRRPGDLLAAR</sequence>
<organism evidence="2">
    <name type="scientific">Chelativorans sp. (strain BNC1)</name>
    <dbReference type="NCBI Taxonomy" id="266779"/>
    <lineage>
        <taxon>Bacteria</taxon>
        <taxon>Pseudomonadati</taxon>
        <taxon>Pseudomonadota</taxon>
        <taxon>Alphaproteobacteria</taxon>
        <taxon>Hyphomicrobiales</taxon>
        <taxon>Phyllobacteriaceae</taxon>
        <taxon>Chelativorans</taxon>
    </lineage>
</organism>
<evidence type="ECO:0000256" key="1">
    <source>
        <dbReference type="SAM" id="Phobius"/>
    </source>
</evidence>
<dbReference type="STRING" id="266779.Meso_3980"/>
<proteinExistence type="predicted"/>
<dbReference type="OrthoDB" id="7679120at2"/>
<gene>
    <name evidence="2" type="ordered locus">Meso_3980</name>
</gene>
<keyword evidence="1" id="KW-0812">Transmembrane</keyword>
<keyword evidence="1" id="KW-1133">Transmembrane helix</keyword>
<dbReference type="KEGG" id="mes:Meso_3980"/>
<reference evidence="2" key="1">
    <citation type="submission" date="2006-06" db="EMBL/GenBank/DDBJ databases">
        <title>Complete sequence of chromosome of Chelativorans sp. BNC1.</title>
        <authorList>
            <consortium name="US DOE Joint Genome Institute"/>
            <person name="Copeland A."/>
            <person name="Lucas S."/>
            <person name="Lapidus A."/>
            <person name="Barry K."/>
            <person name="Detter J.C."/>
            <person name="Glavina del Rio T."/>
            <person name="Hammon N."/>
            <person name="Israni S."/>
            <person name="Dalin E."/>
            <person name="Tice H."/>
            <person name="Pitluck S."/>
            <person name="Chertkov O."/>
            <person name="Brettin T."/>
            <person name="Bruce D."/>
            <person name="Han C."/>
            <person name="Tapia R."/>
            <person name="Gilna P."/>
            <person name="Schmutz J."/>
            <person name="Larimer F."/>
            <person name="Land M."/>
            <person name="Hauser L."/>
            <person name="Kyrpides N."/>
            <person name="Mikhailova N."/>
            <person name="Richardson P."/>
        </authorList>
    </citation>
    <scope>NUCLEOTIDE SEQUENCE</scope>
    <source>
        <strain evidence="2">BNC1</strain>
    </source>
</reference>
<accession>Q11B78</accession>
<dbReference type="EMBL" id="CP000390">
    <property type="protein sequence ID" value="ABG65347.1"/>
    <property type="molecule type" value="Genomic_DNA"/>
</dbReference>
<dbReference type="HOGENOM" id="CLU_168239_0_0_5"/>
<protein>
    <submittedName>
        <fullName evidence="2">Uncharacterized protein</fullName>
    </submittedName>
</protein>
<keyword evidence="1" id="KW-0472">Membrane</keyword>
<evidence type="ECO:0000313" key="2">
    <source>
        <dbReference type="EMBL" id="ABG65347.1"/>
    </source>
</evidence>
<name>Q11B78_CHESB</name>
<dbReference type="eggNOG" id="ENOG50333R3">
    <property type="taxonomic scope" value="Bacteria"/>
</dbReference>